<feature type="non-terminal residue" evidence="1">
    <location>
        <position position="1"/>
    </location>
</feature>
<dbReference type="EMBL" id="GALX01008390">
    <property type="protein sequence ID" value="JAB60076.1"/>
    <property type="molecule type" value="Transcribed_RNA"/>
</dbReference>
<proteinExistence type="predicted"/>
<dbReference type="OrthoDB" id="272810at2759"/>
<sequence length="139" mass="15424">LLRGVIKDGTLYGKKICTATMSEAKIQANVSSKLEVEGSLGGLQVLDLTPEGHMHQRIISVGRDPLLEAPHPLYVMSGAQEDSRTAFNFKIVRNLEKTSEKDTANVTIRMASLWYTHSPLFVVELQSCATEFKQYLSNL</sequence>
<gene>
    <name evidence="1" type="primary">VP13D</name>
</gene>
<organism evidence="1">
    <name type="scientific">Anoplophora glabripennis</name>
    <name type="common">Asian longhorn beetle</name>
    <name type="synonym">Anoplophora nobilis</name>
    <dbReference type="NCBI Taxonomy" id="217634"/>
    <lineage>
        <taxon>Eukaryota</taxon>
        <taxon>Metazoa</taxon>
        <taxon>Ecdysozoa</taxon>
        <taxon>Arthropoda</taxon>
        <taxon>Hexapoda</taxon>
        <taxon>Insecta</taxon>
        <taxon>Pterygota</taxon>
        <taxon>Neoptera</taxon>
        <taxon>Endopterygota</taxon>
        <taxon>Coleoptera</taxon>
        <taxon>Polyphaga</taxon>
        <taxon>Cucujiformia</taxon>
        <taxon>Chrysomeloidea</taxon>
        <taxon>Cerambycidae</taxon>
        <taxon>Lamiinae</taxon>
        <taxon>Lamiini</taxon>
        <taxon>Anoplophora</taxon>
    </lineage>
</organism>
<name>V5I6D2_ANOGL</name>
<accession>V5I6D2</accession>
<dbReference type="AlphaFoldDB" id="V5I6D2"/>
<reference evidence="1" key="1">
    <citation type="submission" date="2013-07" db="EMBL/GenBank/DDBJ databases">
        <title>Midgut Transcriptome Profiling of Anoplphora glabripennis, a Lignocellulose Degrading, Wood-Boring Cerambycid.</title>
        <authorList>
            <person name="Scully E.D."/>
            <person name="Hoover K."/>
            <person name="Carlson J.E."/>
            <person name="Tien M."/>
            <person name="Geib S.M."/>
        </authorList>
    </citation>
    <scope>NUCLEOTIDE SEQUENCE</scope>
</reference>
<feature type="non-terminal residue" evidence="1">
    <location>
        <position position="139"/>
    </location>
</feature>
<protein>
    <submittedName>
        <fullName evidence="1">Vacuolar protein sorting-associated protein 13D</fullName>
    </submittedName>
</protein>
<evidence type="ECO:0000313" key="1">
    <source>
        <dbReference type="EMBL" id="JAB60076.1"/>
    </source>
</evidence>